<dbReference type="InterPro" id="IPR013087">
    <property type="entry name" value="Znf_C2H2_type"/>
</dbReference>
<dbReference type="Pfam" id="PF12874">
    <property type="entry name" value="zf-met"/>
    <property type="match status" value="1"/>
</dbReference>
<comment type="caution">
    <text evidence="7">The sequence shown here is derived from an EMBL/GenBank/DDBJ whole genome shotgun (WGS) entry which is preliminary data.</text>
</comment>
<gene>
    <name evidence="7" type="ORF">CYMTET_42199</name>
</gene>
<feature type="region of interest" description="Disordered" evidence="5">
    <location>
        <begin position="1"/>
        <end position="42"/>
    </location>
</feature>
<dbReference type="InterPro" id="IPR040107">
    <property type="entry name" value="Snu23"/>
</dbReference>
<evidence type="ECO:0000259" key="6">
    <source>
        <dbReference type="SMART" id="SM00451"/>
    </source>
</evidence>
<feature type="domain" description="U1-type" evidence="6">
    <location>
        <begin position="87"/>
        <end position="121"/>
    </location>
</feature>
<dbReference type="GO" id="GO:0000398">
    <property type="term" value="P:mRNA splicing, via spliceosome"/>
    <property type="evidence" value="ECO:0007669"/>
    <property type="project" value="InterPro"/>
</dbReference>
<evidence type="ECO:0000313" key="8">
    <source>
        <dbReference type="Proteomes" id="UP001190700"/>
    </source>
</evidence>
<dbReference type="PANTHER" id="PTHR45986">
    <property type="entry name" value="ZINC FINGER MATRIN-TYPE PROTEIN 2"/>
    <property type="match status" value="1"/>
</dbReference>
<dbReference type="Gene3D" id="3.30.160.60">
    <property type="entry name" value="Classic Zinc Finger"/>
    <property type="match status" value="1"/>
</dbReference>
<evidence type="ECO:0000256" key="1">
    <source>
        <dbReference type="ARBA" id="ARBA00022723"/>
    </source>
</evidence>
<organism evidence="7 8">
    <name type="scientific">Cymbomonas tetramitiformis</name>
    <dbReference type="NCBI Taxonomy" id="36881"/>
    <lineage>
        <taxon>Eukaryota</taxon>
        <taxon>Viridiplantae</taxon>
        <taxon>Chlorophyta</taxon>
        <taxon>Pyramimonadophyceae</taxon>
        <taxon>Pyramimonadales</taxon>
        <taxon>Pyramimonadaceae</taxon>
        <taxon>Cymbomonas</taxon>
    </lineage>
</organism>
<proteinExistence type="predicted"/>
<evidence type="ECO:0000256" key="2">
    <source>
        <dbReference type="ARBA" id="ARBA00022771"/>
    </source>
</evidence>
<keyword evidence="8" id="KW-1185">Reference proteome</keyword>
<feature type="compositionally biased region" description="Gly residues" evidence="5">
    <location>
        <begin position="202"/>
        <end position="211"/>
    </location>
</feature>
<dbReference type="GO" id="GO:0005681">
    <property type="term" value="C:spliceosomal complex"/>
    <property type="evidence" value="ECO:0007669"/>
    <property type="project" value="InterPro"/>
</dbReference>
<dbReference type="GO" id="GO:0003676">
    <property type="term" value="F:nucleic acid binding"/>
    <property type="evidence" value="ECO:0007669"/>
    <property type="project" value="InterPro"/>
</dbReference>
<keyword evidence="1" id="KW-0479">Metal-binding</keyword>
<evidence type="ECO:0000256" key="5">
    <source>
        <dbReference type="SAM" id="MobiDB-lite"/>
    </source>
</evidence>
<keyword evidence="2" id="KW-0863">Zinc-finger</keyword>
<feature type="region of interest" description="Disordered" evidence="5">
    <location>
        <begin position="163"/>
        <end position="211"/>
    </location>
</feature>
<dbReference type="GO" id="GO:0046540">
    <property type="term" value="C:U4/U6 x U5 tri-snRNP complex"/>
    <property type="evidence" value="ECO:0007669"/>
    <property type="project" value="TreeGrafter"/>
</dbReference>
<protein>
    <recommendedName>
        <fullName evidence="6">U1-type domain-containing protein</fullName>
    </recommendedName>
</protein>
<dbReference type="GO" id="GO:0008270">
    <property type="term" value="F:zinc ion binding"/>
    <property type="evidence" value="ECO:0007669"/>
    <property type="project" value="UniProtKB-KW"/>
</dbReference>
<feature type="compositionally biased region" description="Basic and acidic residues" evidence="5">
    <location>
        <begin position="12"/>
        <end position="30"/>
    </location>
</feature>
<dbReference type="InterPro" id="IPR003604">
    <property type="entry name" value="Matrin/U1-like-C_Znf_C2H2"/>
</dbReference>
<evidence type="ECO:0000313" key="7">
    <source>
        <dbReference type="EMBL" id="KAK3248332.1"/>
    </source>
</evidence>
<dbReference type="EMBL" id="LGRX02028207">
    <property type="protein sequence ID" value="KAK3248332.1"/>
    <property type="molecule type" value="Genomic_DNA"/>
</dbReference>
<keyword evidence="4" id="KW-0539">Nucleus</keyword>
<feature type="compositionally biased region" description="Basic and acidic residues" evidence="5">
    <location>
        <begin position="179"/>
        <end position="188"/>
    </location>
</feature>
<dbReference type="SUPFAM" id="SSF57667">
    <property type="entry name" value="beta-beta-alpha zinc fingers"/>
    <property type="match status" value="1"/>
</dbReference>
<dbReference type="InterPro" id="IPR036236">
    <property type="entry name" value="Znf_C2H2_sf"/>
</dbReference>
<reference evidence="7 8" key="1">
    <citation type="journal article" date="2015" name="Genome Biol. Evol.">
        <title>Comparative Genomics of a Bacterivorous Green Alga Reveals Evolutionary Causalities and Consequences of Phago-Mixotrophic Mode of Nutrition.</title>
        <authorList>
            <person name="Burns J.A."/>
            <person name="Paasch A."/>
            <person name="Narechania A."/>
            <person name="Kim E."/>
        </authorList>
    </citation>
    <scope>NUCLEOTIDE SEQUENCE [LARGE SCALE GENOMIC DNA]</scope>
    <source>
        <strain evidence="7 8">PLY_AMNH</strain>
    </source>
</reference>
<sequence length="211" mass="23782">MSGKAAASTDNTARRKWDREEFAAKAAERQAEEDDELEKARASLKPGYGAGAIVQREHLRQRDYQVDLSSRLGKTQVVTDSTPLSQQAGYYCNVCECIVKDSANFLDHINGKKHQRALGMSMRVERSSLEQVQQRFETNKRKKAGLAAGEDDLDARIARMAEEEEARKKEKRERKKQKKAEEQGKLGFEEEDMDPEMAAMMGFGGFGSTKQ</sequence>
<evidence type="ECO:0000256" key="4">
    <source>
        <dbReference type="ARBA" id="ARBA00023242"/>
    </source>
</evidence>
<name>A0AAE0F1W5_9CHLO</name>
<dbReference type="FunFam" id="3.30.160.60:FF:000491">
    <property type="entry name" value="zinc finger matrin-type protein 2-like"/>
    <property type="match status" value="1"/>
</dbReference>
<dbReference type="PANTHER" id="PTHR45986:SF1">
    <property type="entry name" value="ZINC FINGER MATRIN-TYPE PROTEIN 2"/>
    <property type="match status" value="1"/>
</dbReference>
<evidence type="ECO:0000256" key="3">
    <source>
        <dbReference type="ARBA" id="ARBA00022833"/>
    </source>
</evidence>
<accession>A0AAE0F1W5</accession>
<dbReference type="AlphaFoldDB" id="A0AAE0F1W5"/>
<keyword evidence="3" id="KW-0862">Zinc</keyword>
<dbReference type="SMART" id="SM00451">
    <property type="entry name" value="ZnF_U1"/>
    <property type="match status" value="1"/>
</dbReference>
<dbReference type="Proteomes" id="UP001190700">
    <property type="component" value="Unassembled WGS sequence"/>
</dbReference>
<feature type="compositionally biased region" description="Basic residues" evidence="5">
    <location>
        <begin position="169"/>
        <end position="178"/>
    </location>
</feature>